<name>G7I8E9_MEDTR</name>
<evidence type="ECO:0000313" key="3">
    <source>
        <dbReference type="Proteomes" id="UP000002051"/>
    </source>
</evidence>
<dbReference type="EMBL" id="CM001217">
    <property type="protein sequence ID" value="AES59830.1"/>
    <property type="molecule type" value="Genomic_DNA"/>
</dbReference>
<dbReference type="AlphaFoldDB" id="G7I8E9"/>
<dbReference type="Proteomes" id="UP000002051">
    <property type="component" value="Unassembled WGS sequence"/>
</dbReference>
<keyword evidence="3" id="KW-1185">Reference proteome</keyword>
<protein>
    <submittedName>
        <fullName evidence="1 2">Uncharacterized protein</fullName>
    </submittedName>
</protein>
<proteinExistence type="predicted"/>
<dbReference type="PaxDb" id="3880-AES59830"/>
<reference evidence="1 3" key="1">
    <citation type="journal article" date="2011" name="Nature">
        <title>The Medicago genome provides insight into the evolution of rhizobial symbioses.</title>
        <authorList>
            <person name="Young N.D."/>
            <person name="Debelle F."/>
            <person name="Oldroyd G.E."/>
            <person name="Geurts R."/>
            <person name="Cannon S.B."/>
            <person name="Udvardi M.K."/>
            <person name="Benedito V.A."/>
            <person name="Mayer K.F."/>
            <person name="Gouzy J."/>
            <person name="Schoof H."/>
            <person name="Van de Peer Y."/>
            <person name="Proost S."/>
            <person name="Cook D.R."/>
            <person name="Meyers B.C."/>
            <person name="Spannagl M."/>
            <person name="Cheung F."/>
            <person name="De Mita S."/>
            <person name="Krishnakumar V."/>
            <person name="Gundlach H."/>
            <person name="Zhou S."/>
            <person name="Mudge J."/>
            <person name="Bharti A.K."/>
            <person name="Murray J.D."/>
            <person name="Naoumkina M.A."/>
            <person name="Rosen B."/>
            <person name="Silverstein K.A."/>
            <person name="Tang H."/>
            <person name="Rombauts S."/>
            <person name="Zhao P.X."/>
            <person name="Zhou P."/>
            <person name="Barbe V."/>
            <person name="Bardou P."/>
            <person name="Bechner M."/>
            <person name="Bellec A."/>
            <person name="Berger A."/>
            <person name="Berges H."/>
            <person name="Bidwell S."/>
            <person name="Bisseling T."/>
            <person name="Choisne N."/>
            <person name="Couloux A."/>
            <person name="Denny R."/>
            <person name="Deshpande S."/>
            <person name="Dai X."/>
            <person name="Doyle J.J."/>
            <person name="Dudez A.M."/>
            <person name="Farmer A.D."/>
            <person name="Fouteau S."/>
            <person name="Franken C."/>
            <person name="Gibelin C."/>
            <person name="Gish J."/>
            <person name="Goldstein S."/>
            <person name="Gonzalez A.J."/>
            <person name="Green P.J."/>
            <person name="Hallab A."/>
            <person name="Hartog M."/>
            <person name="Hua A."/>
            <person name="Humphray S.J."/>
            <person name="Jeong D.H."/>
            <person name="Jing Y."/>
            <person name="Jocker A."/>
            <person name="Kenton S.M."/>
            <person name="Kim D.J."/>
            <person name="Klee K."/>
            <person name="Lai H."/>
            <person name="Lang C."/>
            <person name="Lin S."/>
            <person name="Macmil S.L."/>
            <person name="Magdelenat G."/>
            <person name="Matthews L."/>
            <person name="McCorrison J."/>
            <person name="Monaghan E.L."/>
            <person name="Mun J.H."/>
            <person name="Najar F.Z."/>
            <person name="Nicholson C."/>
            <person name="Noirot C."/>
            <person name="O'Bleness M."/>
            <person name="Paule C.R."/>
            <person name="Poulain J."/>
            <person name="Prion F."/>
            <person name="Qin B."/>
            <person name="Qu C."/>
            <person name="Retzel E.F."/>
            <person name="Riddle C."/>
            <person name="Sallet E."/>
            <person name="Samain S."/>
            <person name="Samson N."/>
            <person name="Sanders I."/>
            <person name="Saurat O."/>
            <person name="Scarpelli C."/>
            <person name="Schiex T."/>
            <person name="Segurens B."/>
            <person name="Severin A.J."/>
            <person name="Sherrier D.J."/>
            <person name="Shi R."/>
            <person name="Sims S."/>
            <person name="Singer S.R."/>
            <person name="Sinharoy S."/>
            <person name="Sterck L."/>
            <person name="Viollet A."/>
            <person name="Wang B.B."/>
            <person name="Wang K."/>
            <person name="Wang M."/>
            <person name="Wang X."/>
            <person name="Warfsmann J."/>
            <person name="Weissenbach J."/>
            <person name="White D.D."/>
            <person name="White J.D."/>
            <person name="Wiley G.B."/>
            <person name="Wincker P."/>
            <person name="Xing Y."/>
            <person name="Yang L."/>
            <person name="Yao Z."/>
            <person name="Ying F."/>
            <person name="Zhai J."/>
            <person name="Zhou L."/>
            <person name="Zuber A."/>
            <person name="Denarie J."/>
            <person name="Dixon R.A."/>
            <person name="May G.D."/>
            <person name="Schwartz D.C."/>
            <person name="Rogers J."/>
            <person name="Quetier F."/>
            <person name="Town C.D."/>
            <person name="Roe B.A."/>
        </authorList>
    </citation>
    <scope>NUCLEOTIDE SEQUENCE [LARGE SCALE GENOMIC DNA]</scope>
    <source>
        <strain evidence="1">A17</strain>
        <strain evidence="2 3">cv. Jemalong A17</strain>
    </source>
</reference>
<gene>
    <name evidence="1" type="ordered locus">MTR_1g030250</name>
</gene>
<sequence>MVRPTTPFVPRSKDGSSRYLGFMLGLCLDQFFDHGSLTQSFSSYFVTLIPNADSPLQLGDFNLLSLPKSLYKLVAKVFVGRLARVMDKIILFKNRNGSLL</sequence>
<accession>G7I8E9</accession>
<dbReference type="EnsemblPlants" id="AES59830">
    <property type="protein sequence ID" value="AES59830"/>
    <property type="gene ID" value="MTR_1g030250"/>
</dbReference>
<reference evidence="1 3" key="2">
    <citation type="journal article" date="2014" name="BMC Genomics">
        <title>An improved genome release (version Mt4.0) for the model legume Medicago truncatula.</title>
        <authorList>
            <person name="Tang H."/>
            <person name="Krishnakumar V."/>
            <person name="Bidwell S."/>
            <person name="Rosen B."/>
            <person name="Chan A."/>
            <person name="Zhou S."/>
            <person name="Gentzbittel L."/>
            <person name="Childs K.L."/>
            <person name="Yandell M."/>
            <person name="Gundlach H."/>
            <person name="Mayer K.F."/>
            <person name="Schwartz D.C."/>
            <person name="Town C.D."/>
        </authorList>
    </citation>
    <scope>GENOME REANNOTATION</scope>
    <source>
        <strain evidence="2 3">cv. Jemalong A17</strain>
    </source>
</reference>
<evidence type="ECO:0000313" key="2">
    <source>
        <dbReference type="EnsemblPlants" id="AES59830"/>
    </source>
</evidence>
<organism evidence="1 3">
    <name type="scientific">Medicago truncatula</name>
    <name type="common">Barrel medic</name>
    <name type="synonym">Medicago tribuloides</name>
    <dbReference type="NCBI Taxonomy" id="3880"/>
    <lineage>
        <taxon>Eukaryota</taxon>
        <taxon>Viridiplantae</taxon>
        <taxon>Streptophyta</taxon>
        <taxon>Embryophyta</taxon>
        <taxon>Tracheophyta</taxon>
        <taxon>Spermatophyta</taxon>
        <taxon>Magnoliopsida</taxon>
        <taxon>eudicotyledons</taxon>
        <taxon>Gunneridae</taxon>
        <taxon>Pentapetalae</taxon>
        <taxon>rosids</taxon>
        <taxon>fabids</taxon>
        <taxon>Fabales</taxon>
        <taxon>Fabaceae</taxon>
        <taxon>Papilionoideae</taxon>
        <taxon>50 kb inversion clade</taxon>
        <taxon>NPAAA clade</taxon>
        <taxon>Hologalegina</taxon>
        <taxon>IRL clade</taxon>
        <taxon>Trifolieae</taxon>
        <taxon>Medicago</taxon>
    </lineage>
</organism>
<dbReference type="HOGENOM" id="CLU_2310183_0_0_1"/>
<reference evidence="2" key="3">
    <citation type="submission" date="2015-04" db="UniProtKB">
        <authorList>
            <consortium name="EnsemblPlants"/>
        </authorList>
    </citation>
    <scope>IDENTIFICATION</scope>
    <source>
        <strain evidence="2">cv. Jemalong A17</strain>
    </source>
</reference>
<evidence type="ECO:0000313" key="1">
    <source>
        <dbReference type="EMBL" id="AES59830.1"/>
    </source>
</evidence>